<organism evidence="5 6">
    <name type="scientific">Stephanodiscus triporus</name>
    <dbReference type="NCBI Taxonomy" id="2934178"/>
    <lineage>
        <taxon>Eukaryota</taxon>
        <taxon>Sar</taxon>
        <taxon>Stramenopiles</taxon>
        <taxon>Ochrophyta</taxon>
        <taxon>Bacillariophyta</taxon>
        <taxon>Coscinodiscophyceae</taxon>
        <taxon>Thalassiosirophycidae</taxon>
        <taxon>Stephanodiscales</taxon>
        <taxon>Stephanodiscaceae</taxon>
        <taxon>Stephanodiscus</taxon>
    </lineage>
</organism>
<keyword evidence="2" id="KW-0812">Transmembrane</keyword>
<dbReference type="GO" id="GO:0008270">
    <property type="term" value="F:zinc ion binding"/>
    <property type="evidence" value="ECO:0007669"/>
    <property type="project" value="UniProtKB-KW"/>
</dbReference>
<keyword evidence="1" id="KW-0863">Zinc-finger</keyword>
<dbReference type="SUPFAM" id="SSF57850">
    <property type="entry name" value="RING/U-box"/>
    <property type="match status" value="1"/>
</dbReference>
<dbReference type="PROSITE" id="PS50089">
    <property type="entry name" value="ZF_RING_2"/>
    <property type="match status" value="1"/>
</dbReference>
<dbReference type="Pfam" id="PF04300">
    <property type="entry name" value="FBA"/>
    <property type="match status" value="1"/>
</dbReference>
<protein>
    <recommendedName>
        <fullName evidence="7">RING-type domain-containing protein</fullName>
    </recommendedName>
</protein>
<gene>
    <name evidence="5" type="ORF">ACHAW5_004947</name>
</gene>
<keyword evidence="2" id="KW-0472">Membrane</keyword>
<dbReference type="EMBL" id="JALLAZ020000953">
    <property type="protein sequence ID" value="KAL3783839.1"/>
    <property type="molecule type" value="Genomic_DNA"/>
</dbReference>
<dbReference type="AlphaFoldDB" id="A0ABD3P851"/>
<dbReference type="PANTHER" id="PTHR45943:SF2">
    <property type="entry name" value="RING-TYPE DOMAIN-CONTAINING PROTEIN"/>
    <property type="match status" value="1"/>
</dbReference>
<dbReference type="Gene3D" id="3.30.40.10">
    <property type="entry name" value="Zinc/RING finger domain, C3HC4 (zinc finger)"/>
    <property type="match status" value="1"/>
</dbReference>
<dbReference type="InterPro" id="IPR008979">
    <property type="entry name" value="Galactose-bd-like_sf"/>
</dbReference>
<dbReference type="SMART" id="SM01198">
    <property type="entry name" value="FBA"/>
    <property type="match status" value="1"/>
</dbReference>
<sequence length="479" mass="54025">MATKSTFIDTSTECAICFESLDDDPERTIVLACGHRWHFECLKVQLESAQPSRSKRLIFSGCRCAKCAAFCDHPQLENLTRRTDALRGKVDGLVAEQLKADTPEAWEYAANDADSKARLIDEGRRSYAFYLCGGCDEPYFGGTIECADEDDGELTTSEDRLCQSCSPKSQVVCKDTYEHRPFHVWKCRYCCNPSRFVCYGNVHFCDDCHDKNSQRSRGLGPAKLEGIPCCGGGCLFPKPAGCERHSNGSSLDCEQVYHCALCNSSPSGHSFEELPGSRNFIINPSGEEGTRGWQAHPRHRNWDIERIDISVDESTRCNFVSSYYWCVMSQSIPLHHIVRHPSLARIEISAKYMGRTDCPSIFKLQAVVMNSQKSVIHQSSTSLLTAPADFWEKASLIIEPVEGAHEVAMIVCGKDERFWQGNFGSKVCHCSIRVLGTQEELQNILISGQHQMNSRYLRERFFEIFLPILIIIFLWMLSD</sequence>
<evidence type="ECO:0000259" key="4">
    <source>
        <dbReference type="PROSITE" id="PS51114"/>
    </source>
</evidence>
<dbReference type="InterPro" id="IPR013083">
    <property type="entry name" value="Znf_RING/FYVE/PHD"/>
</dbReference>
<dbReference type="InterPro" id="IPR007397">
    <property type="entry name" value="F-box-assoc_dom"/>
</dbReference>
<feature type="domain" description="FBA" evidence="4">
    <location>
        <begin position="270"/>
        <end position="436"/>
    </location>
</feature>
<feature type="transmembrane region" description="Helical" evidence="2">
    <location>
        <begin position="461"/>
        <end position="478"/>
    </location>
</feature>
<evidence type="ECO:0000256" key="1">
    <source>
        <dbReference type="PROSITE-ProRule" id="PRU00175"/>
    </source>
</evidence>
<dbReference type="Proteomes" id="UP001530315">
    <property type="component" value="Unassembled WGS sequence"/>
</dbReference>
<accession>A0ABD3P851</accession>
<keyword evidence="1" id="KW-0862">Zinc</keyword>
<feature type="domain" description="RING-type" evidence="3">
    <location>
        <begin position="14"/>
        <end position="67"/>
    </location>
</feature>
<dbReference type="Pfam" id="PF17123">
    <property type="entry name" value="zf-RING_11"/>
    <property type="match status" value="1"/>
</dbReference>
<evidence type="ECO:0008006" key="7">
    <source>
        <dbReference type="Google" id="ProtNLM"/>
    </source>
</evidence>
<dbReference type="Gene3D" id="2.60.120.260">
    <property type="entry name" value="Galactose-binding domain-like"/>
    <property type="match status" value="1"/>
</dbReference>
<evidence type="ECO:0000313" key="5">
    <source>
        <dbReference type="EMBL" id="KAL3783839.1"/>
    </source>
</evidence>
<keyword evidence="1" id="KW-0479">Metal-binding</keyword>
<evidence type="ECO:0000256" key="2">
    <source>
        <dbReference type="SAM" id="Phobius"/>
    </source>
</evidence>
<name>A0ABD3P851_9STRA</name>
<comment type="caution">
    <text evidence="5">The sequence shown here is derived from an EMBL/GenBank/DDBJ whole genome shotgun (WGS) entry which is preliminary data.</text>
</comment>
<reference evidence="5 6" key="1">
    <citation type="submission" date="2024-10" db="EMBL/GenBank/DDBJ databases">
        <title>Updated reference genomes for cyclostephanoid diatoms.</title>
        <authorList>
            <person name="Roberts W.R."/>
            <person name="Alverson A.J."/>
        </authorList>
    </citation>
    <scope>NUCLEOTIDE SEQUENCE [LARGE SCALE GENOMIC DNA]</scope>
    <source>
        <strain evidence="5 6">AJA276-08</strain>
    </source>
</reference>
<dbReference type="PROSITE" id="PS51114">
    <property type="entry name" value="FBA"/>
    <property type="match status" value="1"/>
</dbReference>
<dbReference type="PANTHER" id="PTHR45943">
    <property type="entry name" value="E3 UBIQUITIN-PROTEIN LIGASE MYCBP2"/>
    <property type="match status" value="1"/>
</dbReference>
<dbReference type="SMART" id="SM00184">
    <property type="entry name" value="RING"/>
    <property type="match status" value="1"/>
</dbReference>
<evidence type="ECO:0000259" key="3">
    <source>
        <dbReference type="PROSITE" id="PS50089"/>
    </source>
</evidence>
<keyword evidence="2" id="KW-1133">Transmembrane helix</keyword>
<dbReference type="InterPro" id="IPR001841">
    <property type="entry name" value="Znf_RING"/>
</dbReference>
<proteinExistence type="predicted"/>
<evidence type="ECO:0000313" key="6">
    <source>
        <dbReference type="Proteomes" id="UP001530315"/>
    </source>
</evidence>
<keyword evidence="6" id="KW-1185">Reference proteome</keyword>
<dbReference type="SUPFAM" id="SSF49785">
    <property type="entry name" value="Galactose-binding domain-like"/>
    <property type="match status" value="1"/>
</dbReference>